<evidence type="ECO:0000313" key="1">
    <source>
        <dbReference type="EMBL" id="KJU81817.1"/>
    </source>
</evidence>
<keyword evidence="2" id="KW-1185">Reference proteome</keyword>
<accession>A0A0F3GJ24</accession>
<evidence type="ECO:0000313" key="2">
    <source>
        <dbReference type="Proteomes" id="UP000033423"/>
    </source>
</evidence>
<proteinExistence type="predicted"/>
<reference evidence="1 2" key="1">
    <citation type="submission" date="2015-02" db="EMBL/GenBank/DDBJ databases">
        <title>Single-cell genomics of uncultivated deep-branching MTB reveals a conserved set of magnetosome genes.</title>
        <authorList>
            <person name="Kolinko S."/>
            <person name="Richter M."/>
            <person name="Glockner F.O."/>
            <person name="Brachmann A."/>
            <person name="Schuler D."/>
        </authorList>
    </citation>
    <scope>NUCLEOTIDE SEQUENCE [LARGE SCALE GENOMIC DNA]</scope>
    <source>
        <strain evidence="1">TM-1</strain>
    </source>
</reference>
<comment type="caution">
    <text evidence="1">The sequence shown here is derived from an EMBL/GenBank/DDBJ whole genome shotgun (WGS) entry which is preliminary data.</text>
</comment>
<dbReference type="Proteomes" id="UP000033423">
    <property type="component" value="Unassembled WGS sequence"/>
</dbReference>
<name>A0A0F3GJ24_9BACT</name>
<organism evidence="1 2">
    <name type="scientific">Candidatus Magnetobacterium bavaricum</name>
    <dbReference type="NCBI Taxonomy" id="29290"/>
    <lineage>
        <taxon>Bacteria</taxon>
        <taxon>Pseudomonadati</taxon>
        <taxon>Nitrospirota</taxon>
        <taxon>Thermodesulfovibrionia</taxon>
        <taxon>Thermodesulfovibrionales</taxon>
        <taxon>Candidatus Magnetobacteriaceae</taxon>
        <taxon>Candidatus Magnetobacterium</taxon>
    </lineage>
</organism>
<dbReference type="EMBL" id="LACI01002543">
    <property type="protein sequence ID" value="KJU81817.1"/>
    <property type="molecule type" value="Genomic_DNA"/>
</dbReference>
<protein>
    <submittedName>
        <fullName evidence="1">Uncharacterized protein</fullName>
    </submittedName>
</protein>
<gene>
    <name evidence="1" type="ORF">MBAV_005986</name>
</gene>
<sequence>MHDKYAAIAMFSSCLRTGRQYGISTCVSLICYPDNHIKLPYIIASALLWRGICVIVTVKYKEDTIHPSQKKCSLW</sequence>
<dbReference type="AlphaFoldDB" id="A0A0F3GJ24"/>